<evidence type="ECO:0000256" key="2">
    <source>
        <dbReference type="ARBA" id="ARBA00023125"/>
    </source>
</evidence>
<dbReference type="SMART" id="SM00342">
    <property type="entry name" value="HTH_ARAC"/>
    <property type="match status" value="1"/>
</dbReference>
<accession>A0ABN0BIV8</accession>
<keyword evidence="2" id="KW-0238">DNA-binding</keyword>
<feature type="domain" description="HTH araC/xylS-type" evidence="4">
    <location>
        <begin position="183"/>
        <end position="281"/>
    </location>
</feature>
<dbReference type="Proteomes" id="UP000005101">
    <property type="component" value="Unassembled WGS sequence"/>
</dbReference>
<dbReference type="SUPFAM" id="SSF46689">
    <property type="entry name" value="Homeodomain-like"/>
    <property type="match status" value="1"/>
</dbReference>
<sequence>MTMKLLHIKRHTTCLNYVSDYNICFIHQRLFSGGDFKVDNHHHSCILFLLKGELLTSCSEFHNQQVAEGNMILFPQNDPNKSKSMTETEFVLLFFDNQINLYNKTSIESLTIHSEYENTYFYSLPIYPPLRHVLDSICYYLKQKVQCSHIHELKQKEVFMAFGTFYNQTEMAHFLMPIIGRDLNFKSFVLANYRQVRNIKQFAQLYHCSERSFNRKFKSCFHDTPYNWILTQKTRHIKGQLANRDIPISEIARTFHFASPSHFTTYCKKKLGITPSEFREKIAE</sequence>
<name>A0ABN0BIV8_BACFG</name>
<dbReference type="EMBL" id="EQ973213">
    <property type="protein sequence ID" value="EFR52856.1"/>
    <property type="molecule type" value="Genomic_DNA"/>
</dbReference>
<dbReference type="Gene3D" id="1.10.10.60">
    <property type="entry name" value="Homeodomain-like"/>
    <property type="match status" value="1"/>
</dbReference>
<dbReference type="PANTHER" id="PTHR43280">
    <property type="entry name" value="ARAC-FAMILY TRANSCRIPTIONAL REGULATOR"/>
    <property type="match status" value="1"/>
</dbReference>
<evidence type="ECO:0000256" key="1">
    <source>
        <dbReference type="ARBA" id="ARBA00023015"/>
    </source>
</evidence>
<dbReference type="InterPro" id="IPR009057">
    <property type="entry name" value="Homeodomain-like_sf"/>
</dbReference>
<evidence type="ECO:0000313" key="6">
    <source>
        <dbReference type="Proteomes" id="UP000005101"/>
    </source>
</evidence>
<keyword evidence="6" id="KW-1185">Reference proteome</keyword>
<dbReference type="InterPro" id="IPR018060">
    <property type="entry name" value="HTH_AraC"/>
</dbReference>
<dbReference type="PROSITE" id="PS01124">
    <property type="entry name" value="HTH_ARAC_FAMILY_2"/>
    <property type="match status" value="1"/>
</dbReference>
<proteinExistence type="predicted"/>
<protein>
    <submittedName>
        <fullName evidence="5">Transcriptional regulator, AraC family</fullName>
    </submittedName>
</protein>
<gene>
    <name evidence="5" type="ORF">BFAG_01551</name>
</gene>
<reference evidence="5 6" key="1">
    <citation type="submission" date="2008-12" db="EMBL/GenBank/DDBJ databases">
        <title>Annotation of Bacteroides fragilis strain 3_1_12.</title>
        <authorList>
            <consortium name="The Broad Institute Genome Sequencing Platform"/>
            <person name="Ward D."/>
            <person name="Young S.K."/>
            <person name="Kodira C.D."/>
            <person name="Zeng Q."/>
            <person name="Koehrsen M."/>
            <person name="Alvarado L."/>
            <person name="Berlin A."/>
            <person name="Borenstein D."/>
            <person name="Chen Z."/>
            <person name="Engels R."/>
            <person name="Freedman E."/>
            <person name="Gellesch M."/>
            <person name="Goldberg J."/>
            <person name="Griggs A."/>
            <person name="Gujja S."/>
            <person name="Heiman D."/>
            <person name="Hepburn T."/>
            <person name="Howarth C."/>
            <person name="Jen D."/>
            <person name="Larson L."/>
            <person name="Lewis B."/>
            <person name="Mehta T."/>
            <person name="Park D."/>
            <person name="Pearson M."/>
            <person name="Roberts A."/>
            <person name="Saif S."/>
            <person name="Shea T."/>
            <person name="Shenoy N."/>
            <person name="Sisk P."/>
            <person name="Stolte C."/>
            <person name="Sykes S."/>
            <person name="Walk T."/>
            <person name="White J."/>
            <person name="Yandava C."/>
            <person name="Allen-Vercoe E."/>
            <person name="Strauss J."/>
            <person name="Ambrose C."/>
            <person name="Lander E."/>
            <person name="Nusbaum C."/>
            <person name="Galagan J."/>
            <person name="Birren B."/>
        </authorList>
    </citation>
    <scope>NUCLEOTIDE SEQUENCE [LARGE SCALE GENOMIC DNA]</scope>
    <source>
        <strain evidence="5 6">3_1_12</strain>
    </source>
</reference>
<dbReference type="PANTHER" id="PTHR43280:SF10">
    <property type="entry name" value="REGULATORY PROTEIN POCR"/>
    <property type="match status" value="1"/>
</dbReference>
<dbReference type="Pfam" id="PF12833">
    <property type="entry name" value="HTH_18"/>
    <property type="match status" value="1"/>
</dbReference>
<evidence type="ECO:0000256" key="3">
    <source>
        <dbReference type="ARBA" id="ARBA00023163"/>
    </source>
</evidence>
<evidence type="ECO:0000313" key="5">
    <source>
        <dbReference type="EMBL" id="EFR52856.1"/>
    </source>
</evidence>
<evidence type="ECO:0000259" key="4">
    <source>
        <dbReference type="PROSITE" id="PS01124"/>
    </source>
</evidence>
<organism evidence="5 6">
    <name type="scientific">Bacteroides fragilis 3_1_12</name>
    <dbReference type="NCBI Taxonomy" id="457424"/>
    <lineage>
        <taxon>Bacteria</taxon>
        <taxon>Pseudomonadati</taxon>
        <taxon>Bacteroidota</taxon>
        <taxon>Bacteroidia</taxon>
        <taxon>Bacteroidales</taxon>
        <taxon>Bacteroidaceae</taxon>
        <taxon>Bacteroides</taxon>
    </lineage>
</organism>
<keyword evidence="1" id="KW-0805">Transcription regulation</keyword>
<keyword evidence="3" id="KW-0804">Transcription</keyword>